<evidence type="ECO:0000256" key="1">
    <source>
        <dbReference type="SAM" id="MobiDB-lite"/>
    </source>
</evidence>
<protein>
    <submittedName>
        <fullName evidence="3">D-alanyl-D-alanine carboxypeptidase</fullName>
        <ecNumber evidence="3">3.4.16.4</ecNumber>
    </submittedName>
</protein>
<name>A0ABT9MZC4_9ACTN</name>
<sequence length="399" mass="42565">MTIRAKIIAAAIMLLTVLVVAISAAVTTRAPSPVAQVTTAAPAPAPVPREAPAAQDVPETDAAFQRSLNALISTDGFPGVLASVEDPGGDARDYTAGAGDVATGEAPPTNGYVRIGSNTKTFVAVVVLQMVSEGQVGLDRSIQTYLPGVVPGGKNITVRQLLQHTSGLANYTDHMRDEDFDEGRHLYRSPRSLLDIAFSKPPTFPPGKGWRYSNTGYVVLGLMIERLSGRTVGEEITTRVINRLGLRETYFPAGDDETLRAPHPRAYEDDPRDDVTVSDPSWAWAAGAMIATPRDLNAFFRALLFESRLLGPAELAEMRRTVDTGDQMWPGVRYGLGLTRTPLRCGDAYWGHGGDVPGFETRGGVRDDGRTVTVAVTSGPSGRAAHLHVVAAVETAFCG</sequence>
<dbReference type="Gene3D" id="3.40.710.10">
    <property type="entry name" value="DD-peptidase/beta-lactamase superfamily"/>
    <property type="match status" value="1"/>
</dbReference>
<comment type="caution">
    <text evidence="3">The sequence shown here is derived from an EMBL/GenBank/DDBJ whole genome shotgun (WGS) entry which is preliminary data.</text>
</comment>
<dbReference type="GO" id="GO:0009002">
    <property type="term" value="F:serine-type D-Ala-D-Ala carboxypeptidase activity"/>
    <property type="evidence" value="ECO:0007669"/>
    <property type="project" value="UniProtKB-EC"/>
</dbReference>
<keyword evidence="3" id="KW-0378">Hydrolase</keyword>
<dbReference type="RefSeq" id="WP_306833494.1">
    <property type="nucleotide sequence ID" value="NZ_JAUSRA010000001.1"/>
</dbReference>
<feature type="region of interest" description="Disordered" evidence="1">
    <location>
        <begin position="255"/>
        <end position="274"/>
    </location>
</feature>
<evidence type="ECO:0000313" key="4">
    <source>
        <dbReference type="Proteomes" id="UP001240984"/>
    </source>
</evidence>
<feature type="domain" description="Beta-lactamase-related" evidence="2">
    <location>
        <begin position="74"/>
        <end position="382"/>
    </location>
</feature>
<reference evidence="3 4" key="1">
    <citation type="submission" date="2023-07" db="EMBL/GenBank/DDBJ databases">
        <title>Sequencing the genomes of 1000 actinobacteria strains.</title>
        <authorList>
            <person name="Klenk H.-P."/>
        </authorList>
    </citation>
    <scope>NUCLEOTIDE SEQUENCE [LARGE SCALE GENOMIC DNA]</scope>
    <source>
        <strain evidence="3 4">DSM 44710</strain>
    </source>
</reference>
<keyword evidence="4" id="KW-1185">Reference proteome</keyword>
<organism evidence="3 4">
    <name type="scientific">Catenuloplanes nepalensis</name>
    <dbReference type="NCBI Taxonomy" id="587533"/>
    <lineage>
        <taxon>Bacteria</taxon>
        <taxon>Bacillati</taxon>
        <taxon>Actinomycetota</taxon>
        <taxon>Actinomycetes</taxon>
        <taxon>Micromonosporales</taxon>
        <taxon>Micromonosporaceae</taxon>
        <taxon>Catenuloplanes</taxon>
    </lineage>
</organism>
<dbReference type="InterPro" id="IPR001466">
    <property type="entry name" value="Beta-lactam-related"/>
</dbReference>
<accession>A0ABT9MZC4</accession>
<gene>
    <name evidence="3" type="ORF">J2S43_005222</name>
</gene>
<evidence type="ECO:0000259" key="2">
    <source>
        <dbReference type="Pfam" id="PF00144"/>
    </source>
</evidence>
<proteinExistence type="predicted"/>
<keyword evidence="3" id="KW-0645">Protease</keyword>
<dbReference type="Proteomes" id="UP001240984">
    <property type="component" value="Unassembled WGS sequence"/>
</dbReference>
<evidence type="ECO:0000313" key="3">
    <source>
        <dbReference type="EMBL" id="MDP9796710.1"/>
    </source>
</evidence>
<dbReference type="EC" id="3.4.16.4" evidence="3"/>
<feature type="compositionally biased region" description="Basic and acidic residues" evidence="1">
    <location>
        <begin position="257"/>
        <end position="274"/>
    </location>
</feature>
<dbReference type="InterPro" id="IPR050491">
    <property type="entry name" value="AmpC-like"/>
</dbReference>
<dbReference type="PANTHER" id="PTHR46825">
    <property type="entry name" value="D-ALANYL-D-ALANINE-CARBOXYPEPTIDASE/ENDOPEPTIDASE AMPH"/>
    <property type="match status" value="1"/>
</dbReference>
<keyword evidence="3" id="KW-0121">Carboxypeptidase</keyword>
<dbReference type="EMBL" id="JAUSRA010000001">
    <property type="protein sequence ID" value="MDP9796710.1"/>
    <property type="molecule type" value="Genomic_DNA"/>
</dbReference>
<dbReference type="Pfam" id="PF00144">
    <property type="entry name" value="Beta-lactamase"/>
    <property type="match status" value="1"/>
</dbReference>
<dbReference type="PANTHER" id="PTHR46825:SF7">
    <property type="entry name" value="D-ALANYL-D-ALANINE CARBOXYPEPTIDASE"/>
    <property type="match status" value="1"/>
</dbReference>
<dbReference type="SUPFAM" id="SSF56601">
    <property type="entry name" value="beta-lactamase/transpeptidase-like"/>
    <property type="match status" value="1"/>
</dbReference>
<dbReference type="InterPro" id="IPR012338">
    <property type="entry name" value="Beta-lactam/transpept-like"/>
</dbReference>